<dbReference type="Proteomes" id="UP001159641">
    <property type="component" value="Unassembled WGS sequence"/>
</dbReference>
<keyword evidence="2" id="KW-1185">Reference proteome</keyword>
<name>A0AB34HWF8_ESCRO</name>
<sequence length="115" mass="12351">MGGRSPSQCWGRGEERCTEKQGAAYYASREPPPRGGRGRGVLRVSRAYAAGWAGPRRTTCIVSSRDWTGGALATREAEAVTQCGKALTALAEVEVLAYYSAVFFLQRPLGGPRTL</sequence>
<accession>A0AB34HWF8</accession>
<protein>
    <submittedName>
        <fullName evidence="1">Uncharacterized protein</fullName>
    </submittedName>
</protein>
<dbReference type="AlphaFoldDB" id="A0AB34HWF8"/>
<proteinExistence type="predicted"/>
<comment type="caution">
    <text evidence="1">The sequence shown here is derived from an EMBL/GenBank/DDBJ whole genome shotgun (WGS) entry which is preliminary data.</text>
</comment>
<dbReference type="EMBL" id="JAIQCJ010000738">
    <property type="protein sequence ID" value="KAJ8794779.1"/>
    <property type="molecule type" value="Genomic_DNA"/>
</dbReference>
<reference evidence="1 2" key="1">
    <citation type="submission" date="2022-11" db="EMBL/GenBank/DDBJ databases">
        <title>Whole genome sequence of Eschrichtius robustus ER-17-0199.</title>
        <authorList>
            <person name="Bruniche-Olsen A."/>
            <person name="Black A.N."/>
            <person name="Fields C.J."/>
            <person name="Walden K."/>
            <person name="Dewoody J.A."/>
        </authorList>
    </citation>
    <scope>NUCLEOTIDE SEQUENCE [LARGE SCALE GENOMIC DNA]</scope>
    <source>
        <strain evidence="1">ER-17-0199</strain>
        <tissue evidence="1">Blubber</tissue>
    </source>
</reference>
<evidence type="ECO:0000313" key="1">
    <source>
        <dbReference type="EMBL" id="KAJ8794779.1"/>
    </source>
</evidence>
<gene>
    <name evidence="1" type="ORF">J1605_002944</name>
</gene>
<evidence type="ECO:0000313" key="2">
    <source>
        <dbReference type="Proteomes" id="UP001159641"/>
    </source>
</evidence>
<organism evidence="1 2">
    <name type="scientific">Eschrichtius robustus</name>
    <name type="common">California gray whale</name>
    <name type="synonym">Eschrichtius gibbosus</name>
    <dbReference type="NCBI Taxonomy" id="9764"/>
    <lineage>
        <taxon>Eukaryota</taxon>
        <taxon>Metazoa</taxon>
        <taxon>Chordata</taxon>
        <taxon>Craniata</taxon>
        <taxon>Vertebrata</taxon>
        <taxon>Euteleostomi</taxon>
        <taxon>Mammalia</taxon>
        <taxon>Eutheria</taxon>
        <taxon>Laurasiatheria</taxon>
        <taxon>Artiodactyla</taxon>
        <taxon>Whippomorpha</taxon>
        <taxon>Cetacea</taxon>
        <taxon>Mysticeti</taxon>
        <taxon>Eschrichtiidae</taxon>
        <taxon>Eschrichtius</taxon>
    </lineage>
</organism>